<evidence type="ECO:0000313" key="1">
    <source>
        <dbReference type="EMBL" id="KAJ1104980.1"/>
    </source>
</evidence>
<reference evidence="1" key="1">
    <citation type="journal article" date="2022" name="bioRxiv">
        <title>Sequencing and chromosome-scale assembly of the giantPleurodeles waltlgenome.</title>
        <authorList>
            <person name="Brown T."/>
            <person name="Elewa A."/>
            <person name="Iarovenko S."/>
            <person name="Subramanian E."/>
            <person name="Araus A.J."/>
            <person name="Petzold A."/>
            <person name="Susuki M."/>
            <person name="Suzuki K.-i.T."/>
            <person name="Hayashi T."/>
            <person name="Toyoda A."/>
            <person name="Oliveira C."/>
            <person name="Osipova E."/>
            <person name="Leigh N.D."/>
            <person name="Simon A."/>
            <person name="Yun M.H."/>
        </authorList>
    </citation>
    <scope>NUCLEOTIDE SEQUENCE</scope>
    <source>
        <strain evidence="1">20211129_DDA</strain>
        <tissue evidence="1">Liver</tissue>
    </source>
</reference>
<evidence type="ECO:0000313" key="2">
    <source>
        <dbReference type="Proteomes" id="UP001066276"/>
    </source>
</evidence>
<protein>
    <submittedName>
        <fullName evidence="1">Uncharacterized protein</fullName>
    </submittedName>
</protein>
<keyword evidence="2" id="KW-1185">Reference proteome</keyword>
<comment type="caution">
    <text evidence="1">The sequence shown here is derived from an EMBL/GenBank/DDBJ whole genome shotgun (WGS) entry which is preliminary data.</text>
</comment>
<name>A0AAV7MQD1_PLEWA</name>
<organism evidence="1 2">
    <name type="scientific">Pleurodeles waltl</name>
    <name type="common">Iberian ribbed newt</name>
    <dbReference type="NCBI Taxonomy" id="8319"/>
    <lineage>
        <taxon>Eukaryota</taxon>
        <taxon>Metazoa</taxon>
        <taxon>Chordata</taxon>
        <taxon>Craniata</taxon>
        <taxon>Vertebrata</taxon>
        <taxon>Euteleostomi</taxon>
        <taxon>Amphibia</taxon>
        <taxon>Batrachia</taxon>
        <taxon>Caudata</taxon>
        <taxon>Salamandroidea</taxon>
        <taxon>Salamandridae</taxon>
        <taxon>Pleurodelinae</taxon>
        <taxon>Pleurodeles</taxon>
    </lineage>
</organism>
<dbReference type="Proteomes" id="UP001066276">
    <property type="component" value="Chromosome 9"/>
</dbReference>
<accession>A0AAV7MQD1</accession>
<gene>
    <name evidence="1" type="ORF">NDU88_002388</name>
</gene>
<proteinExistence type="predicted"/>
<dbReference type="AlphaFoldDB" id="A0AAV7MQD1"/>
<dbReference type="EMBL" id="JANPWB010000013">
    <property type="protein sequence ID" value="KAJ1104980.1"/>
    <property type="molecule type" value="Genomic_DNA"/>
</dbReference>
<sequence>MARVYRHALFCSPRRRGCNAYRGMAESGSRAPVSGAILGSEHTRGLNILSKVLVYVPGWCSSVTLEDSVRLGQFSVREFAISRKVAESDKSECFLLRPLPLAHGMGAMILLLLGPVLVW</sequence>